<evidence type="ECO:0000256" key="4">
    <source>
        <dbReference type="ARBA" id="ARBA00022989"/>
    </source>
</evidence>
<dbReference type="Proteomes" id="UP000284657">
    <property type="component" value="Unassembled WGS sequence"/>
</dbReference>
<feature type="transmembrane region" description="Helical" evidence="7">
    <location>
        <begin position="36"/>
        <end position="55"/>
    </location>
</feature>
<protein>
    <recommendedName>
        <fullName evidence="10">EamA domain-containing protein</fullName>
    </recommendedName>
</protein>
<dbReference type="AlphaFoldDB" id="A0A3R7JHX6"/>
<gene>
    <name evidence="8" type="ORF">BBJ29_004133</name>
</gene>
<dbReference type="PANTHER" id="PTHR16119:SF17">
    <property type="entry name" value="TRANSMEMBRANE PROTEIN 144"/>
    <property type="match status" value="1"/>
</dbReference>
<keyword evidence="5 7" id="KW-0472">Membrane</keyword>
<feature type="transmembrane region" description="Helical" evidence="7">
    <location>
        <begin position="361"/>
        <end position="382"/>
    </location>
</feature>
<feature type="transmembrane region" description="Helical" evidence="7">
    <location>
        <begin position="94"/>
        <end position="119"/>
    </location>
</feature>
<reference evidence="8 9" key="1">
    <citation type="submission" date="2018-07" db="EMBL/GenBank/DDBJ databases">
        <title>Genome sequencing of oomycete isolates from Chile give support for New Zealand origin for Phytophthora kernoviae and make available the first Nothophytophthora sp. genome.</title>
        <authorList>
            <person name="Studholme D.J."/>
            <person name="Sanfuentes E."/>
            <person name="Panda P."/>
            <person name="Hill R."/>
            <person name="Sambles C."/>
            <person name="Grant M."/>
            <person name="Williams N.M."/>
            <person name="Mcdougal R.L."/>
        </authorList>
    </citation>
    <scope>NUCLEOTIDE SEQUENCE [LARGE SCALE GENOMIC DNA]</scope>
    <source>
        <strain evidence="8">Chile7</strain>
    </source>
</reference>
<evidence type="ECO:0000256" key="7">
    <source>
        <dbReference type="SAM" id="Phobius"/>
    </source>
</evidence>
<evidence type="ECO:0000313" key="9">
    <source>
        <dbReference type="Proteomes" id="UP000284657"/>
    </source>
</evidence>
<accession>A0A3R7JHX6</accession>
<feature type="transmembrane region" description="Helical" evidence="7">
    <location>
        <begin position="249"/>
        <end position="269"/>
    </location>
</feature>
<keyword evidence="3 7" id="KW-0812">Transmembrane</keyword>
<feature type="transmembrane region" description="Helical" evidence="7">
    <location>
        <begin position="131"/>
        <end position="150"/>
    </location>
</feature>
<keyword evidence="4 7" id="KW-1133">Transmembrane helix</keyword>
<evidence type="ECO:0000256" key="2">
    <source>
        <dbReference type="ARBA" id="ARBA00005731"/>
    </source>
</evidence>
<evidence type="ECO:0000256" key="5">
    <source>
        <dbReference type="ARBA" id="ARBA00023136"/>
    </source>
</evidence>
<dbReference type="Pfam" id="PF07857">
    <property type="entry name" value="TMEM144"/>
    <property type="match status" value="1"/>
</dbReference>
<comment type="similarity">
    <text evidence="2">Belongs to the TMEM144 family.</text>
</comment>
<dbReference type="InterPro" id="IPR012435">
    <property type="entry name" value="TMEM144"/>
</dbReference>
<dbReference type="SUPFAM" id="SSF103473">
    <property type="entry name" value="MFS general substrate transporter"/>
    <property type="match status" value="1"/>
</dbReference>
<feature type="compositionally biased region" description="Basic and acidic residues" evidence="6">
    <location>
        <begin position="158"/>
        <end position="180"/>
    </location>
</feature>
<dbReference type="PANTHER" id="PTHR16119">
    <property type="entry name" value="TRANSMEMBRANE PROTEIN 144"/>
    <property type="match status" value="1"/>
</dbReference>
<dbReference type="InterPro" id="IPR010651">
    <property type="entry name" value="Sugar_transport"/>
</dbReference>
<feature type="transmembrane region" description="Helical" evidence="7">
    <location>
        <begin position="67"/>
        <end position="87"/>
    </location>
</feature>
<evidence type="ECO:0000256" key="1">
    <source>
        <dbReference type="ARBA" id="ARBA00004141"/>
    </source>
</evidence>
<dbReference type="EMBL" id="MBAD02002513">
    <property type="protein sequence ID" value="RLN47035.1"/>
    <property type="molecule type" value="Genomic_DNA"/>
</dbReference>
<evidence type="ECO:0000256" key="3">
    <source>
        <dbReference type="ARBA" id="ARBA00022692"/>
    </source>
</evidence>
<evidence type="ECO:0000256" key="6">
    <source>
        <dbReference type="SAM" id="MobiDB-lite"/>
    </source>
</evidence>
<comment type="caution">
    <text evidence="8">The sequence shown here is derived from an EMBL/GenBank/DDBJ whole genome shotgun (WGS) entry which is preliminary data.</text>
</comment>
<feature type="transmembrane region" description="Helical" evidence="7">
    <location>
        <begin position="394"/>
        <end position="411"/>
    </location>
</feature>
<feature type="compositionally biased region" description="Polar residues" evidence="6">
    <location>
        <begin position="186"/>
        <end position="198"/>
    </location>
</feature>
<sequence>MDEQIVFGYAAAFVAIFFYGTCYVPAKTYDTYDGIIFQWFMCSGILLVGIGWGLLSNNWSHFSQSGMFTFPGGLLGGSLFAIANLLIPTVVNTLGLGVGFMFWNATNIALGYCVSRLGLFGVAPTIPNMPLVSLLGIGCMLASIVVYSTIKPTLKRAKESKRAKDKAERDDKTDNDESKVEWGTMDSVTNSTTESSPLLPQLKGDDYRESFQESLVHPELPNFGPYTFPNEIGERVQLLDADAEKKRKVFGMTIALLVGAFLSCSFVPFTNWNKECRMTEQAALDDGDMETCNPLNFVFSQCLGVYLTSTIAFLLYSLFHRFVLKRSMPRSVMRPAYICGILWGFGLCGKLYAIGALGFDQAYPICTIGPAMVSMIWSAGYFKEIQGTYNLRRLTLGTLLVLVGTGLRIASK</sequence>
<dbReference type="GO" id="GO:0016020">
    <property type="term" value="C:membrane"/>
    <property type="evidence" value="ECO:0007669"/>
    <property type="project" value="UniProtKB-SubCell"/>
</dbReference>
<name>A0A3R7JHX6_9STRA</name>
<proteinExistence type="inferred from homology"/>
<evidence type="ECO:0008006" key="10">
    <source>
        <dbReference type="Google" id="ProtNLM"/>
    </source>
</evidence>
<feature type="transmembrane region" description="Helical" evidence="7">
    <location>
        <begin position="6"/>
        <end position="24"/>
    </location>
</feature>
<feature type="transmembrane region" description="Helical" evidence="7">
    <location>
        <begin position="336"/>
        <end position="355"/>
    </location>
</feature>
<dbReference type="InterPro" id="IPR036259">
    <property type="entry name" value="MFS_trans_sf"/>
</dbReference>
<organism evidence="8 9">
    <name type="scientific">Phytophthora kernoviae</name>
    <dbReference type="NCBI Taxonomy" id="325452"/>
    <lineage>
        <taxon>Eukaryota</taxon>
        <taxon>Sar</taxon>
        <taxon>Stramenopiles</taxon>
        <taxon>Oomycota</taxon>
        <taxon>Peronosporomycetes</taxon>
        <taxon>Peronosporales</taxon>
        <taxon>Peronosporaceae</taxon>
        <taxon>Phytophthora</taxon>
    </lineage>
</organism>
<dbReference type="GO" id="GO:0015144">
    <property type="term" value="F:carbohydrate transmembrane transporter activity"/>
    <property type="evidence" value="ECO:0007669"/>
    <property type="project" value="InterPro"/>
</dbReference>
<evidence type="ECO:0000313" key="8">
    <source>
        <dbReference type="EMBL" id="RLN47035.1"/>
    </source>
</evidence>
<feature type="region of interest" description="Disordered" evidence="6">
    <location>
        <begin position="158"/>
        <end position="199"/>
    </location>
</feature>
<comment type="subcellular location">
    <subcellularLocation>
        <location evidence="1">Membrane</location>
        <topology evidence="1">Multi-pass membrane protein</topology>
    </subcellularLocation>
</comment>
<feature type="transmembrane region" description="Helical" evidence="7">
    <location>
        <begin position="303"/>
        <end position="324"/>
    </location>
</feature>